<dbReference type="InterPro" id="IPR018076">
    <property type="entry name" value="T2SS_GspF_dom"/>
</dbReference>
<reference evidence="8 9" key="1">
    <citation type="journal article" name="Front. Microbiol.">
        <title>Sugar Metabolism of the First Thermophilic Planctomycete Thermogutta terrifontis: Comparative Genomic and Transcriptomic Approaches.</title>
        <authorList>
            <person name="Elcheninov A.G."/>
            <person name="Menzel P."/>
            <person name="Gudbergsdottir S.R."/>
            <person name="Slesarev A.I."/>
            <person name="Kadnikov V.V."/>
            <person name="Krogh A."/>
            <person name="Bonch-Osmolovskaya E.A."/>
            <person name="Peng X."/>
            <person name="Kublanov I.V."/>
        </authorList>
    </citation>
    <scope>NUCLEOTIDE SEQUENCE [LARGE SCALE GENOMIC DNA]</scope>
    <source>
        <strain evidence="8 9">R1</strain>
    </source>
</reference>
<evidence type="ECO:0000256" key="6">
    <source>
        <dbReference type="SAM" id="Phobius"/>
    </source>
</evidence>
<evidence type="ECO:0000313" key="8">
    <source>
        <dbReference type="EMBL" id="ASV73620.1"/>
    </source>
</evidence>
<dbReference type="EMBL" id="CP018477">
    <property type="protein sequence ID" value="ASV73620.1"/>
    <property type="molecule type" value="Genomic_DNA"/>
</dbReference>
<accession>A0A286RCC7</accession>
<evidence type="ECO:0000259" key="7">
    <source>
        <dbReference type="Pfam" id="PF00482"/>
    </source>
</evidence>
<gene>
    <name evidence="8" type="ORF">THTE_1018</name>
</gene>
<dbReference type="KEGG" id="ttf:THTE_1018"/>
<comment type="subcellular location">
    <subcellularLocation>
        <location evidence="1">Cell membrane</location>
        <topology evidence="1">Multi-pass membrane protein</topology>
    </subcellularLocation>
</comment>
<feature type="transmembrane region" description="Helical" evidence="6">
    <location>
        <begin position="282"/>
        <end position="301"/>
    </location>
</feature>
<protein>
    <submittedName>
        <fullName evidence="8">Flp pilus assembly protein TadB</fullName>
    </submittedName>
</protein>
<proteinExistence type="predicted"/>
<keyword evidence="2" id="KW-1003">Cell membrane</keyword>
<dbReference type="Gene3D" id="1.20.81.30">
    <property type="entry name" value="Type II secretion system (T2SS), domain F"/>
    <property type="match status" value="1"/>
</dbReference>
<name>A0A286RCC7_9BACT</name>
<sequence>MPWHEWLYPVLTFTTVSGLLLLIALRFLGKQASGQKDREDFDPADLVYVSPEKAARTRLDRWFYELLEAAGSTLDRTTASMIPAATAVLGAAVCLVLFDDFLLAMLGTLVGAVIPLAWWKFRAWRRITAMRKELPSTLELFADAVRSGLSLERAAVLAAEESKGPLQNEFRWCAAQLELGHSPQRVMERMSYRIPLPEFRIFATAVLVHRRTGGDLANLASRLARSARERSEFRGHMKAVTAGSRLSVLGLTVGILIAVAVLGWSRPEYIQQFLTHPRGPTLLGIAGCLQLVGLLWVWRILQVKY</sequence>
<evidence type="ECO:0000256" key="3">
    <source>
        <dbReference type="ARBA" id="ARBA00022692"/>
    </source>
</evidence>
<dbReference type="AlphaFoldDB" id="A0A286RCC7"/>
<dbReference type="GO" id="GO:0005886">
    <property type="term" value="C:plasma membrane"/>
    <property type="evidence" value="ECO:0007669"/>
    <property type="project" value="UniProtKB-SubCell"/>
</dbReference>
<feature type="transmembrane region" description="Helical" evidence="6">
    <location>
        <begin position="242"/>
        <end position="262"/>
    </location>
</feature>
<dbReference type="Pfam" id="PF00482">
    <property type="entry name" value="T2SSF"/>
    <property type="match status" value="1"/>
</dbReference>
<keyword evidence="4 6" id="KW-1133">Transmembrane helix</keyword>
<feature type="transmembrane region" description="Helical" evidence="6">
    <location>
        <begin position="6"/>
        <end position="28"/>
    </location>
</feature>
<feature type="transmembrane region" description="Helical" evidence="6">
    <location>
        <begin position="104"/>
        <end position="121"/>
    </location>
</feature>
<feature type="transmembrane region" description="Helical" evidence="6">
    <location>
        <begin position="81"/>
        <end position="98"/>
    </location>
</feature>
<evidence type="ECO:0000313" key="9">
    <source>
        <dbReference type="Proteomes" id="UP000215086"/>
    </source>
</evidence>
<keyword evidence="5 6" id="KW-0472">Membrane</keyword>
<keyword evidence="9" id="KW-1185">Reference proteome</keyword>
<keyword evidence="3 6" id="KW-0812">Transmembrane</keyword>
<dbReference type="InterPro" id="IPR042094">
    <property type="entry name" value="T2SS_GspF_sf"/>
</dbReference>
<evidence type="ECO:0000256" key="2">
    <source>
        <dbReference type="ARBA" id="ARBA00022475"/>
    </source>
</evidence>
<dbReference type="OrthoDB" id="261155at2"/>
<dbReference type="Proteomes" id="UP000215086">
    <property type="component" value="Chromosome"/>
</dbReference>
<evidence type="ECO:0000256" key="1">
    <source>
        <dbReference type="ARBA" id="ARBA00004651"/>
    </source>
</evidence>
<dbReference type="RefSeq" id="WP_095414161.1">
    <property type="nucleotide sequence ID" value="NZ_CP018477.1"/>
</dbReference>
<dbReference type="PANTHER" id="PTHR35007">
    <property type="entry name" value="INTEGRAL MEMBRANE PROTEIN-RELATED"/>
    <property type="match status" value="1"/>
</dbReference>
<feature type="domain" description="Type II secretion system protein GspF" evidence="7">
    <location>
        <begin position="138"/>
        <end position="262"/>
    </location>
</feature>
<evidence type="ECO:0000256" key="4">
    <source>
        <dbReference type="ARBA" id="ARBA00022989"/>
    </source>
</evidence>
<organism evidence="8 9">
    <name type="scientific">Thermogutta terrifontis</name>
    <dbReference type="NCBI Taxonomy" id="1331910"/>
    <lineage>
        <taxon>Bacteria</taxon>
        <taxon>Pseudomonadati</taxon>
        <taxon>Planctomycetota</taxon>
        <taxon>Planctomycetia</taxon>
        <taxon>Pirellulales</taxon>
        <taxon>Thermoguttaceae</taxon>
        <taxon>Thermogutta</taxon>
    </lineage>
</organism>
<evidence type="ECO:0000256" key="5">
    <source>
        <dbReference type="ARBA" id="ARBA00023136"/>
    </source>
</evidence>
<dbReference type="PANTHER" id="PTHR35007:SF1">
    <property type="entry name" value="PILUS ASSEMBLY PROTEIN"/>
    <property type="match status" value="1"/>
</dbReference>